<dbReference type="EMBL" id="JANVFT010000010">
    <property type="protein sequence ID" value="KAJ4499518.1"/>
    <property type="molecule type" value="Genomic_DNA"/>
</dbReference>
<reference evidence="1" key="1">
    <citation type="submission" date="2022-08" db="EMBL/GenBank/DDBJ databases">
        <title>A Global Phylogenomic Analysis of the Shiitake Genus Lentinula.</title>
        <authorList>
            <consortium name="DOE Joint Genome Institute"/>
            <person name="Sierra-Patev S."/>
            <person name="Min B."/>
            <person name="Naranjo-Ortiz M."/>
            <person name="Looney B."/>
            <person name="Konkel Z."/>
            <person name="Slot J.C."/>
            <person name="Sakamoto Y."/>
            <person name="Steenwyk J.L."/>
            <person name="Rokas A."/>
            <person name="Carro J."/>
            <person name="Camarero S."/>
            <person name="Ferreira P."/>
            <person name="Molpeceres G."/>
            <person name="Ruiz-Duenas F.J."/>
            <person name="Serrano A."/>
            <person name="Henrissat B."/>
            <person name="Drula E."/>
            <person name="Hughes K.W."/>
            <person name="Mata J.L."/>
            <person name="Ishikawa N.K."/>
            <person name="Vargas-Isla R."/>
            <person name="Ushijima S."/>
            <person name="Smith C.A."/>
            <person name="Ahrendt S."/>
            <person name="Andreopoulos W."/>
            <person name="He G."/>
            <person name="Labutti K."/>
            <person name="Lipzen A."/>
            <person name="Ng V."/>
            <person name="Riley R."/>
            <person name="Sandor L."/>
            <person name="Barry K."/>
            <person name="Martinez A.T."/>
            <person name="Xiao Y."/>
            <person name="Gibbons J.G."/>
            <person name="Terashima K."/>
            <person name="Grigoriev I.V."/>
            <person name="Hibbett D.S."/>
        </authorList>
    </citation>
    <scope>NUCLEOTIDE SEQUENCE</scope>
    <source>
        <strain evidence="1">RHP3577 ss4</strain>
    </source>
</reference>
<comment type="caution">
    <text evidence="1">The sequence shown here is derived from an EMBL/GenBank/DDBJ whole genome shotgun (WGS) entry which is preliminary data.</text>
</comment>
<sequence length="78" mass="9246">MPSSHASIDDLSSEISYDSEEEYYLAQREWEESLHQLQQILSAVLLPFVGKWLGRRWSYWAYARYLRLGLGKAFVFEK</sequence>
<evidence type="ECO:0000313" key="2">
    <source>
        <dbReference type="Proteomes" id="UP001150217"/>
    </source>
</evidence>
<dbReference type="InterPro" id="IPR037652">
    <property type="entry name" value="Mim2"/>
</dbReference>
<organism evidence="1 2">
    <name type="scientific">Lentinula lateritia</name>
    <dbReference type="NCBI Taxonomy" id="40482"/>
    <lineage>
        <taxon>Eukaryota</taxon>
        <taxon>Fungi</taxon>
        <taxon>Dikarya</taxon>
        <taxon>Basidiomycota</taxon>
        <taxon>Agaricomycotina</taxon>
        <taxon>Agaricomycetes</taxon>
        <taxon>Agaricomycetidae</taxon>
        <taxon>Agaricales</taxon>
        <taxon>Marasmiineae</taxon>
        <taxon>Omphalotaceae</taxon>
        <taxon>Lentinula</taxon>
    </lineage>
</organism>
<name>A0ABQ8VT21_9AGAR</name>
<proteinExistence type="predicted"/>
<dbReference type="Pfam" id="PF19117">
    <property type="entry name" value="Mim2"/>
    <property type="match status" value="1"/>
</dbReference>
<protein>
    <submittedName>
        <fullName evidence="1">Uncharacterized protein</fullName>
    </submittedName>
</protein>
<keyword evidence="2" id="KW-1185">Reference proteome</keyword>
<evidence type="ECO:0000313" key="1">
    <source>
        <dbReference type="EMBL" id="KAJ4499518.1"/>
    </source>
</evidence>
<dbReference type="Proteomes" id="UP001150217">
    <property type="component" value="Unassembled WGS sequence"/>
</dbReference>
<dbReference type="PANTHER" id="PTHR28230">
    <property type="entry name" value="CHROMOSOME 1, WHOLE GENOME SHOTGUN SEQUENCE"/>
    <property type="match status" value="1"/>
</dbReference>
<accession>A0ABQ8VT21</accession>
<dbReference type="PANTHER" id="PTHR28230:SF1">
    <property type="entry name" value="MITOCHONDRIAL IMPORT PROTEIN 2"/>
    <property type="match status" value="1"/>
</dbReference>
<gene>
    <name evidence="1" type="ORF">C8R41DRAFT_754127</name>
</gene>